<organism evidence="1">
    <name type="scientific">marine sediment metagenome</name>
    <dbReference type="NCBI Taxonomy" id="412755"/>
    <lineage>
        <taxon>unclassified sequences</taxon>
        <taxon>metagenomes</taxon>
        <taxon>ecological metagenomes</taxon>
    </lineage>
</organism>
<accession>A0A0F9T2A0</accession>
<sequence>MKETGLKALLNVRKYIPSIKELTEPLPPDKMDLVLQGVLTDIVGWTVGNIPTVGDFIADFVNDNIMADVATKMTQPQRTELNQQDRVYPNGVAIFRTFHRIPDYYEQARHASDSASKPSGQFSCRLCEHAFTGPAARRDSETQW</sequence>
<reference evidence="1" key="1">
    <citation type="journal article" date="2015" name="Nature">
        <title>Complex archaea that bridge the gap between prokaryotes and eukaryotes.</title>
        <authorList>
            <person name="Spang A."/>
            <person name="Saw J.H."/>
            <person name="Jorgensen S.L."/>
            <person name="Zaremba-Niedzwiedzka K."/>
            <person name="Martijn J."/>
            <person name="Lind A.E."/>
            <person name="van Eijk R."/>
            <person name="Schleper C."/>
            <person name="Guy L."/>
            <person name="Ettema T.J."/>
        </authorList>
    </citation>
    <scope>NUCLEOTIDE SEQUENCE</scope>
</reference>
<name>A0A0F9T2A0_9ZZZZ</name>
<proteinExistence type="predicted"/>
<comment type="caution">
    <text evidence="1">The sequence shown here is derived from an EMBL/GenBank/DDBJ whole genome shotgun (WGS) entry which is preliminary data.</text>
</comment>
<evidence type="ECO:0000313" key="1">
    <source>
        <dbReference type="EMBL" id="KKN35603.1"/>
    </source>
</evidence>
<dbReference type="EMBL" id="LAZR01002027">
    <property type="protein sequence ID" value="KKN35603.1"/>
    <property type="molecule type" value="Genomic_DNA"/>
</dbReference>
<gene>
    <name evidence="1" type="ORF">LCGC14_0782130</name>
</gene>
<protein>
    <submittedName>
        <fullName evidence="1">Uncharacterized protein</fullName>
    </submittedName>
</protein>
<dbReference type="AlphaFoldDB" id="A0A0F9T2A0"/>